<dbReference type="EMBL" id="AMCV02000009">
    <property type="protein sequence ID" value="TDZ22881.1"/>
    <property type="molecule type" value="Genomic_DNA"/>
</dbReference>
<gene>
    <name evidence="1" type="ORF">Cob_v004289</name>
</gene>
<reference evidence="2" key="2">
    <citation type="journal article" date="2019" name="Mol. Plant Microbe Interact.">
        <title>Genome sequence resources for four phytopathogenic fungi from the Colletotrichum orbiculare species complex.</title>
        <authorList>
            <person name="Gan P."/>
            <person name="Tsushima A."/>
            <person name="Narusaka M."/>
            <person name="Narusaka Y."/>
            <person name="Takano Y."/>
            <person name="Kubo Y."/>
            <person name="Shirasu K."/>
        </authorList>
    </citation>
    <scope>GENOME REANNOTATION</scope>
    <source>
        <strain evidence="2">104-T / ATCC 96160 / CBS 514.97 / LARS 414 / MAFF 240422</strain>
    </source>
</reference>
<comment type="caution">
    <text evidence="1">The sequence shown here is derived from an EMBL/GenBank/DDBJ whole genome shotgun (WGS) entry which is preliminary data.</text>
</comment>
<proteinExistence type="predicted"/>
<evidence type="ECO:0000313" key="2">
    <source>
        <dbReference type="Proteomes" id="UP000014480"/>
    </source>
</evidence>
<organism evidence="1 2">
    <name type="scientific">Colletotrichum orbiculare (strain 104-T / ATCC 96160 / CBS 514.97 / LARS 414 / MAFF 240422)</name>
    <name type="common">Cucumber anthracnose fungus</name>
    <name type="synonym">Colletotrichum lagenarium</name>
    <dbReference type="NCBI Taxonomy" id="1213857"/>
    <lineage>
        <taxon>Eukaryota</taxon>
        <taxon>Fungi</taxon>
        <taxon>Dikarya</taxon>
        <taxon>Ascomycota</taxon>
        <taxon>Pezizomycotina</taxon>
        <taxon>Sordariomycetes</taxon>
        <taxon>Hypocreomycetidae</taxon>
        <taxon>Glomerellales</taxon>
        <taxon>Glomerellaceae</taxon>
        <taxon>Colletotrichum</taxon>
        <taxon>Colletotrichum orbiculare species complex</taxon>
    </lineage>
</organism>
<dbReference type="Proteomes" id="UP000014480">
    <property type="component" value="Unassembled WGS sequence"/>
</dbReference>
<sequence length="72" mass="7873">MQLPDDIFQPCVFPAQLPTSAVVVDWFRPAAPAFPEVHFGGRHLSMAPNPPDPVQLSRVETAGTSMQDFPVI</sequence>
<keyword evidence="2" id="KW-1185">Reference proteome</keyword>
<reference evidence="2" key="1">
    <citation type="journal article" date="2013" name="New Phytol.">
        <title>Comparative genomic and transcriptomic analyses reveal the hemibiotrophic stage shift of Colletotrichum fungi.</title>
        <authorList>
            <person name="Gan P."/>
            <person name="Ikeda K."/>
            <person name="Irieda H."/>
            <person name="Narusaka M."/>
            <person name="O'Connell R.J."/>
            <person name="Narusaka Y."/>
            <person name="Takano Y."/>
            <person name="Kubo Y."/>
            <person name="Shirasu K."/>
        </authorList>
    </citation>
    <scope>NUCLEOTIDE SEQUENCE [LARGE SCALE GENOMIC DNA]</scope>
    <source>
        <strain evidence="2">104-T / ATCC 96160 / CBS 514.97 / LARS 414 / MAFF 240422</strain>
    </source>
</reference>
<name>A0A484FYM5_COLOR</name>
<accession>A0A484FYM5</accession>
<dbReference type="AlphaFoldDB" id="A0A484FYM5"/>
<evidence type="ECO:0000313" key="1">
    <source>
        <dbReference type="EMBL" id="TDZ22881.1"/>
    </source>
</evidence>
<protein>
    <submittedName>
        <fullName evidence="1">Uncharacterized protein</fullName>
    </submittedName>
</protein>